<proteinExistence type="predicted"/>
<protein>
    <submittedName>
        <fullName evidence="1 2">Uncharacterized protein</fullName>
    </submittedName>
</protein>
<accession>A0A180GMU3</accession>
<reference evidence="1" key="2">
    <citation type="submission" date="2016-05" db="EMBL/GenBank/DDBJ databases">
        <title>Comparative analysis highlights variable genome content of wheat rusts and divergence of the mating loci.</title>
        <authorList>
            <person name="Cuomo C.A."/>
            <person name="Bakkeren G."/>
            <person name="Szabo L."/>
            <person name="Khalil H."/>
            <person name="Joly D."/>
            <person name="Goldberg J."/>
            <person name="Young S."/>
            <person name="Zeng Q."/>
            <person name="Fellers J."/>
        </authorList>
    </citation>
    <scope>NUCLEOTIDE SEQUENCE [LARGE SCALE GENOMIC DNA]</scope>
    <source>
        <strain evidence="1">1-1 BBBD Race 1</strain>
    </source>
</reference>
<evidence type="ECO:0000313" key="2">
    <source>
        <dbReference type="EnsemblFungi" id="PTTG_05361-t43_1-p1"/>
    </source>
</evidence>
<reference evidence="2" key="4">
    <citation type="submission" date="2025-05" db="UniProtKB">
        <authorList>
            <consortium name="EnsemblFungi"/>
        </authorList>
    </citation>
    <scope>IDENTIFICATION</scope>
    <source>
        <strain evidence="2">isolate 1-1 / race 1 (BBBD)</strain>
    </source>
</reference>
<feature type="non-terminal residue" evidence="1">
    <location>
        <position position="122"/>
    </location>
</feature>
<reference evidence="1" key="1">
    <citation type="submission" date="2009-11" db="EMBL/GenBank/DDBJ databases">
        <authorList>
            <consortium name="The Broad Institute Genome Sequencing Platform"/>
            <person name="Ward D."/>
            <person name="Feldgarden M."/>
            <person name="Earl A."/>
            <person name="Young S.K."/>
            <person name="Zeng Q."/>
            <person name="Koehrsen M."/>
            <person name="Alvarado L."/>
            <person name="Berlin A."/>
            <person name="Bochicchio J."/>
            <person name="Borenstein D."/>
            <person name="Chapman S.B."/>
            <person name="Chen Z."/>
            <person name="Engels R."/>
            <person name="Freedman E."/>
            <person name="Gellesch M."/>
            <person name="Goldberg J."/>
            <person name="Griggs A."/>
            <person name="Gujja S."/>
            <person name="Heilman E."/>
            <person name="Heiman D."/>
            <person name="Hepburn T."/>
            <person name="Howarth C."/>
            <person name="Jen D."/>
            <person name="Larson L."/>
            <person name="Lewis B."/>
            <person name="Mehta T."/>
            <person name="Park D."/>
            <person name="Pearson M."/>
            <person name="Roberts A."/>
            <person name="Saif S."/>
            <person name="Shea T."/>
            <person name="Shenoy N."/>
            <person name="Sisk P."/>
            <person name="Stolte C."/>
            <person name="Sykes S."/>
            <person name="Thomson T."/>
            <person name="Walk T."/>
            <person name="White J."/>
            <person name="Yandava C."/>
            <person name="Izard J."/>
            <person name="Baranova O.V."/>
            <person name="Blanton J.M."/>
            <person name="Tanner A.C."/>
            <person name="Dewhirst F.E."/>
            <person name="Haas B."/>
            <person name="Nusbaum C."/>
            <person name="Birren B."/>
        </authorList>
    </citation>
    <scope>NUCLEOTIDE SEQUENCE [LARGE SCALE GENOMIC DNA]</scope>
    <source>
        <strain evidence="1">1-1 BBBD Race 1</strain>
    </source>
</reference>
<name>A0A180GMU3_PUCT1</name>
<dbReference type="AlphaFoldDB" id="A0A180GMU3"/>
<dbReference type="Proteomes" id="UP000005240">
    <property type="component" value="Unassembled WGS sequence"/>
</dbReference>
<dbReference type="VEuPathDB" id="FungiDB:PTTG_05361"/>
<organism evidence="1">
    <name type="scientific">Puccinia triticina (isolate 1-1 / race 1 (BBBD))</name>
    <name type="common">Brown leaf rust fungus</name>
    <dbReference type="NCBI Taxonomy" id="630390"/>
    <lineage>
        <taxon>Eukaryota</taxon>
        <taxon>Fungi</taxon>
        <taxon>Dikarya</taxon>
        <taxon>Basidiomycota</taxon>
        <taxon>Pucciniomycotina</taxon>
        <taxon>Pucciniomycetes</taxon>
        <taxon>Pucciniales</taxon>
        <taxon>Pucciniaceae</taxon>
        <taxon>Puccinia</taxon>
    </lineage>
</organism>
<keyword evidence="3" id="KW-1185">Reference proteome</keyword>
<evidence type="ECO:0000313" key="1">
    <source>
        <dbReference type="EMBL" id="OAV93739.1"/>
    </source>
</evidence>
<reference evidence="2 3" key="3">
    <citation type="journal article" date="2017" name="G3 (Bethesda)">
        <title>Comparative analysis highlights variable genome content of wheat rusts and divergence of the mating loci.</title>
        <authorList>
            <person name="Cuomo C.A."/>
            <person name="Bakkeren G."/>
            <person name="Khalil H.B."/>
            <person name="Panwar V."/>
            <person name="Joly D."/>
            <person name="Linning R."/>
            <person name="Sakthikumar S."/>
            <person name="Song X."/>
            <person name="Adiconis X."/>
            <person name="Fan L."/>
            <person name="Goldberg J.M."/>
            <person name="Levin J.Z."/>
            <person name="Young S."/>
            <person name="Zeng Q."/>
            <person name="Anikster Y."/>
            <person name="Bruce M."/>
            <person name="Wang M."/>
            <person name="Yin C."/>
            <person name="McCallum B."/>
            <person name="Szabo L.J."/>
            <person name="Hulbert S."/>
            <person name="Chen X."/>
            <person name="Fellers J.P."/>
        </authorList>
    </citation>
    <scope>NUCLEOTIDE SEQUENCE</scope>
    <source>
        <strain evidence="2">isolate 1-1 / race 1 (BBBD)</strain>
        <strain evidence="3">Isolate 1-1 / race 1 (BBBD)</strain>
    </source>
</reference>
<dbReference type="EnsemblFungi" id="PTTG_05361-t43_1">
    <property type="protein sequence ID" value="PTTG_05361-t43_1-p1"/>
    <property type="gene ID" value="PTTG_05361"/>
</dbReference>
<evidence type="ECO:0000313" key="3">
    <source>
        <dbReference type="Proteomes" id="UP000005240"/>
    </source>
</evidence>
<dbReference type="EMBL" id="ADAS02000047">
    <property type="protein sequence ID" value="OAV93739.1"/>
    <property type="molecule type" value="Genomic_DNA"/>
</dbReference>
<gene>
    <name evidence="1" type="ORF">PTTG_05361</name>
</gene>
<sequence length="122" mass="13701">MIKPKDTLISPTQPTRTTRENRITFNTQDLGCPQRTSLHRDVSPPPYSKAMPLSSLRQAMPLSSLLARLPILQRRSAPISLFVGLALLLRLHTHLKLLLLPKTSSRRPSMQLLPPTDRCNCA</sequence>